<evidence type="ECO:0000313" key="3">
    <source>
        <dbReference type="Proteomes" id="UP000027442"/>
    </source>
</evidence>
<dbReference type="HOGENOM" id="CLU_1414052_0_0_10"/>
<proteinExistence type="predicted"/>
<dbReference type="EMBL" id="JNGW01000095">
    <property type="protein sequence ID" value="KDR51756.1"/>
    <property type="molecule type" value="Genomic_DNA"/>
</dbReference>
<keyword evidence="3" id="KW-1185">Reference proteome</keyword>
<sequence length="192" mass="22260">MSIMKLTPFRKLCLIILGSVFALLIMLSSLAGLLLLFNLLNYLCVDVPTSIKDVVCNYGALLFTFWLISHFTLVLLMDDDLALSNVRKLIVQHRVITLFLIYSTVGMFTTHLFILFLGNDIYSNETDKYHGNAISFWARFPLLNVFVYVWVLIKLRRNNYMLGCSDIIQLYVTGRLAYFLLRERENRTITKI</sequence>
<evidence type="ECO:0000313" key="2">
    <source>
        <dbReference type="EMBL" id="KDR51756.1"/>
    </source>
</evidence>
<feature type="transmembrane region" description="Helical" evidence="1">
    <location>
        <begin position="96"/>
        <end position="116"/>
    </location>
</feature>
<accession>A0A069QPJ4</accession>
<feature type="transmembrane region" description="Helical" evidence="1">
    <location>
        <begin position="136"/>
        <end position="153"/>
    </location>
</feature>
<feature type="transmembrane region" description="Helical" evidence="1">
    <location>
        <begin position="12"/>
        <end position="37"/>
    </location>
</feature>
<keyword evidence="1" id="KW-1133">Transmembrane helix</keyword>
<comment type="caution">
    <text evidence="2">The sequence shown here is derived from an EMBL/GenBank/DDBJ whole genome shotgun (WGS) entry which is preliminary data.</text>
</comment>
<organism evidence="2 3">
    <name type="scientific">Hoylesella loescheii DSM 19665 = JCM 12249 = ATCC 15930</name>
    <dbReference type="NCBI Taxonomy" id="1122985"/>
    <lineage>
        <taxon>Bacteria</taxon>
        <taxon>Pseudomonadati</taxon>
        <taxon>Bacteroidota</taxon>
        <taxon>Bacteroidia</taxon>
        <taxon>Bacteroidales</taxon>
        <taxon>Prevotellaceae</taxon>
        <taxon>Hoylesella</taxon>
    </lineage>
</organism>
<dbReference type="AlphaFoldDB" id="A0A069QPJ4"/>
<evidence type="ECO:0000256" key="1">
    <source>
        <dbReference type="SAM" id="Phobius"/>
    </source>
</evidence>
<dbReference type="PATRIC" id="fig|1122985.7.peg.2249"/>
<feature type="transmembrane region" description="Helical" evidence="1">
    <location>
        <begin position="57"/>
        <end position="76"/>
    </location>
</feature>
<name>A0A069QPJ4_HOYLO</name>
<dbReference type="Proteomes" id="UP000027442">
    <property type="component" value="Unassembled WGS sequence"/>
</dbReference>
<keyword evidence="1" id="KW-0472">Membrane</keyword>
<protein>
    <submittedName>
        <fullName evidence="2">Uncharacterized protein</fullName>
    </submittedName>
</protein>
<keyword evidence="1" id="KW-0812">Transmembrane</keyword>
<gene>
    <name evidence="2" type="ORF">HMPREF1991_02170</name>
</gene>
<reference evidence="2 3" key="1">
    <citation type="submission" date="2013-08" db="EMBL/GenBank/DDBJ databases">
        <authorList>
            <person name="Weinstock G."/>
            <person name="Sodergren E."/>
            <person name="Wylie T."/>
            <person name="Fulton L."/>
            <person name="Fulton R."/>
            <person name="Fronick C."/>
            <person name="O'Laughlin M."/>
            <person name="Godfrey J."/>
            <person name="Miner T."/>
            <person name="Herter B."/>
            <person name="Appelbaum E."/>
            <person name="Cordes M."/>
            <person name="Lek S."/>
            <person name="Wollam A."/>
            <person name="Pepin K.H."/>
            <person name="Palsikar V.B."/>
            <person name="Mitreva M."/>
            <person name="Wilson R.K."/>
        </authorList>
    </citation>
    <scope>NUCLEOTIDE SEQUENCE [LARGE SCALE GENOMIC DNA]</scope>
    <source>
        <strain evidence="2 3">ATCC 15930</strain>
    </source>
</reference>